<dbReference type="EMBL" id="NDHY01000001">
    <property type="protein sequence ID" value="RII01074.1"/>
    <property type="molecule type" value="Genomic_DNA"/>
</dbReference>
<protein>
    <recommendedName>
        <fullName evidence="6">Molybdopterin molybdenumtransferase</fullName>
        <ecNumber evidence="6">2.10.1.1</ecNumber>
    </recommendedName>
</protein>
<dbReference type="NCBIfam" id="NF045515">
    <property type="entry name" value="Glp_gephyrin"/>
    <property type="match status" value="1"/>
</dbReference>
<keyword evidence="6" id="KW-0500">Molybdenum</keyword>
<comment type="pathway">
    <text evidence="2 6">Cofactor biosynthesis; molybdopterin biosynthesis.</text>
</comment>
<dbReference type="UniPathway" id="UPA00344"/>
<sequence>MLELEEATLRILGRIRKRSAKTVALEEALGFVLAEDIVAPFDMPPFNKSAMDGYAVSSTDIDSPPVRLRCTGEVPAGSYSKFAIKKGECVKIMTGSPIPEGADSVVMVEVTKSVSSRQSAVGSRQSAVRRGGRRVVDYEQIEVSKRVKEGENVCFRGEEIKNGALVLQKGTLIRAVEVSVAASLGKARIKVYEAPKIAVLTTGSEIVEPGRRVGYGKIYNSNAHLIRSLLSSMNLKGEYLGIARDDEKHLTLRIKAGLKYEVLIISGGVSQGDYDLVPRILKKCQVREVFHKVSIKPGKPFLFGVRGRTLVFGVPGNPVSTYLSFLVLIRPALNKMMGKDASCSICKGILMSDFHGRGGRKRFLPVSTRMRGNIREVFPVTTYHGSADMAALVRADSFMIVERELLSLKKGSEVDILAFSE</sequence>
<dbReference type="EC" id="2.10.1.1" evidence="6"/>
<dbReference type="GO" id="GO:0005829">
    <property type="term" value="C:cytosol"/>
    <property type="evidence" value="ECO:0007669"/>
    <property type="project" value="TreeGrafter"/>
</dbReference>
<reference evidence="8 9" key="1">
    <citation type="submission" date="2018-08" db="EMBL/GenBank/DDBJ databases">
        <title>Draft genome of candidate division NPL-UPA2 bacterium Unc8 that adapted to ultra-basic serpentinizing groundwater.</title>
        <authorList>
            <person name="Ishii S."/>
            <person name="Suzuki S."/>
            <person name="Nealson K.H."/>
        </authorList>
    </citation>
    <scope>NUCLEOTIDE SEQUENCE [LARGE SCALE GENOMIC DNA]</scope>
    <source>
        <strain evidence="8">Unc8</strain>
    </source>
</reference>
<dbReference type="InterPro" id="IPR008284">
    <property type="entry name" value="MoCF_biosynth_CS"/>
</dbReference>
<dbReference type="SUPFAM" id="SSF53218">
    <property type="entry name" value="Molybdenum cofactor biosynthesis proteins"/>
    <property type="match status" value="1"/>
</dbReference>
<keyword evidence="4 6" id="KW-0501">Molybdenum cofactor biosynthesis</keyword>
<comment type="catalytic activity">
    <reaction evidence="5">
        <text>adenylyl-molybdopterin + molybdate = Mo-molybdopterin + AMP + H(+)</text>
        <dbReference type="Rhea" id="RHEA:35047"/>
        <dbReference type="ChEBI" id="CHEBI:15378"/>
        <dbReference type="ChEBI" id="CHEBI:36264"/>
        <dbReference type="ChEBI" id="CHEBI:62727"/>
        <dbReference type="ChEBI" id="CHEBI:71302"/>
        <dbReference type="ChEBI" id="CHEBI:456215"/>
        <dbReference type="EC" id="2.10.1.1"/>
    </reaction>
</comment>
<keyword evidence="6" id="KW-0479">Metal-binding</keyword>
<dbReference type="NCBIfam" id="TIGR00177">
    <property type="entry name" value="molyb_syn"/>
    <property type="match status" value="1"/>
</dbReference>
<dbReference type="SMART" id="SM00852">
    <property type="entry name" value="MoCF_biosynth"/>
    <property type="match status" value="1"/>
</dbReference>
<dbReference type="InterPro" id="IPR036688">
    <property type="entry name" value="MoeA_C_domain_IV_sf"/>
</dbReference>
<evidence type="ECO:0000259" key="7">
    <source>
        <dbReference type="SMART" id="SM00852"/>
    </source>
</evidence>
<dbReference type="InterPro" id="IPR005111">
    <property type="entry name" value="MoeA_C_domain_IV"/>
</dbReference>
<comment type="function">
    <text evidence="1 6">Catalyzes the insertion of molybdate into adenylated molybdopterin with the concomitant release of AMP.</text>
</comment>
<dbReference type="InterPro" id="IPR036425">
    <property type="entry name" value="MoaB/Mog-like_dom_sf"/>
</dbReference>
<dbReference type="InterPro" id="IPR005110">
    <property type="entry name" value="MoeA_linker/N"/>
</dbReference>
<dbReference type="GO" id="GO:0006777">
    <property type="term" value="P:Mo-molybdopterin cofactor biosynthetic process"/>
    <property type="evidence" value="ECO:0007669"/>
    <property type="project" value="UniProtKB-UniRule"/>
</dbReference>
<comment type="cofactor">
    <cofactor evidence="6">
        <name>Mg(2+)</name>
        <dbReference type="ChEBI" id="CHEBI:18420"/>
    </cofactor>
</comment>
<name>A0A399FXX0_UNCN2</name>
<keyword evidence="6" id="KW-0460">Magnesium</keyword>
<evidence type="ECO:0000256" key="4">
    <source>
        <dbReference type="ARBA" id="ARBA00023150"/>
    </source>
</evidence>
<dbReference type="SUPFAM" id="SSF63867">
    <property type="entry name" value="MoeA C-terminal domain-like"/>
    <property type="match status" value="1"/>
</dbReference>
<dbReference type="AlphaFoldDB" id="A0A399FXX0"/>
<dbReference type="Gene3D" id="3.40.980.10">
    <property type="entry name" value="MoaB/Mog-like domain"/>
    <property type="match status" value="1"/>
</dbReference>
<dbReference type="FunFam" id="2.170.190.11:FF:000001">
    <property type="entry name" value="Molybdopterin molybdenumtransferase"/>
    <property type="match status" value="1"/>
</dbReference>
<evidence type="ECO:0000256" key="2">
    <source>
        <dbReference type="ARBA" id="ARBA00005046"/>
    </source>
</evidence>
<dbReference type="Pfam" id="PF03453">
    <property type="entry name" value="MoeA_N"/>
    <property type="match status" value="1"/>
</dbReference>
<evidence type="ECO:0000256" key="3">
    <source>
        <dbReference type="ARBA" id="ARBA00010763"/>
    </source>
</evidence>
<dbReference type="Pfam" id="PF00994">
    <property type="entry name" value="MoCF_biosynth"/>
    <property type="match status" value="1"/>
</dbReference>
<dbReference type="GO" id="GO:0061599">
    <property type="term" value="F:molybdopterin molybdotransferase activity"/>
    <property type="evidence" value="ECO:0007669"/>
    <property type="project" value="UniProtKB-UniRule"/>
</dbReference>
<dbReference type="Pfam" id="PF03454">
    <property type="entry name" value="MoeA_C"/>
    <property type="match status" value="1"/>
</dbReference>
<accession>A0A399FXX0</accession>
<dbReference type="Proteomes" id="UP000266287">
    <property type="component" value="Unassembled WGS sequence"/>
</dbReference>
<gene>
    <name evidence="8" type="ORF">B9J77_00625</name>
</gene>
<dbReference type="InterPro" id="IPR036135">
    <property type="entry name" value="MoeA_linker/N_sf"/>
</dbReference>
<dbReference type="CDD" id="cd00887">
    <property type="entry name" value="MoeA"/>
    <property type="match status" value="1"/>
</dbReference>
<evidence type="ECO:0000256" key="1">
    <source>
        <dbReference type="ARBA" id="ARBA00002901"/>
    </source>
</evidence>
<dbReference type="SUPFAM" id="SSF63882">
    <property type="entry name" value="MoeA N-terminal region -like"/>
    <property type="match status" value="1"/>
</dbReference>
<dbReference type="InterPro" id="IPR038987">
    <property type="entry name" value="MoeA-like"/>
</dbReference>
<organism evidence="8 9">
    <name type="scientific">candidate division NPL-UPA2 bacterium Unc8</name>
    <dbReference type="NCBI Taxonomy" id="1980939"/>
    <lineage>
        <taxon>Bacteria</taxon>
    </lineage>
</organism>
<dbReference type="Gene3D" id="3.90.105.10">
    <property type="entry name" value="Molybdopterin biosynthesis moea protein, domain 2"/>
    <property type="match status" value="1"/>
</dbReference>
<proteinExistence type="inferred from homology"/>
<keyword evidence="6 8" id="KW-0808">Transferase</keyword>
<dbReference type="PANTHER" id="PTHR10192:SF5">
    <property type="entry name" value="GEPHYRIN"/>
    <property type="match status" value="1"/>
</dbReference>
<dbReference type="Gene3D" id="2.170.190.11">
    <property type="entry name" value="Molybdopterin biosynthesis moea protein, domain 3"/>
    <property type="match status" value="1"/>
</dbReference>
<comment type="similarity">
    <text evidence="3 6">Belongs to the MoeA family.</text>
</comment>
<feature type="domain" description="MoaB/Mog" evidence="7">
    <location>
        <begin position="198"/>
        <end position="335"/>
    </location>
</feature>
<dbReference type="PROSITE" id="PS01079">
    <property type="entry name" value="MOCF_BIOSYNTHESIS_2"/>
    <property type="match status" value="1"/>
</dbReference>
<evidence type="ECO:0000313" key="8">
    <source>
        <dbReference type="EMBL" id="RII01074.1"/>
    </source>
</evidence>
<dbReference type="PANTHER" id="PTHR10192">
    <property type="entry name" value="MOLYBDOPTERIN BIOSYNTHESIS PROTEIN"/>
    <property type="match status" value="1"/>
</dbReference>
<evidence type="ECO:0000256" key="6">
    <source>
        <dbReference type="RuleBase" id="RU365090"/>
    </source>
</evidence>
<dbReference type="InterPro" id="IPR001453">
    <property type="entry name" value="MoaB/Mog_dom"/>
</dbReference>
<comment type="caution">
    <text evidence="8">The sequence shown here is derived from an EMBL/GenBank/DDBJ whole genome shotgun (WGS) entry which is preliminary data.</text>
</comment>
<dbReference type="Gene3D" id="2.40.340.10">
    <property type="entry name" value="MoeA, C-terminal, domain IV"/>
    <property type="match status" value="1"/>
</dbReference>
<dbReference type="GO" id="GO:0046872">
    <property type="term" value="F:metal ion binding"/>
    <property type="evidence" value="ECO:0007669"/>
    <property type="project" value="UniProtKB-UniRule"/>
</dbReference>
<evidence type="ECO:0000313" key="9">
    <source>
        <dbReference type="Proteomes" id="UP000266287"/>
    </source>
</evidence>
<evidence type="ECO:0000256" key="5">
    <source>
        <dbReference type="ARBA" id="ARBA00047317"/>
    </source>
</evidence>